<feature type="repeat" description="PPR" evidence="3">
    <location>
        <begin position="404"/>
        <end position="438"/>
    </location>
</feature>
<gene>
    <name evidence="5" type="ORF">FSB_LOCUS420</name>
</gene>
<feature type="repeat" description="PPR" evidence="3">
    <location>
        <begin position="299"/>
        <end position="333"/>
    </location>
</feature>
<reference evidence="5" key="1">
    <citation type="submission" date="2018-02" db="EMBL/GenBank/DDBJ databases">
        <authorList>
            <person name="Cohen D.B."/>
            <person name="Kent A.D."/>
        </authorList>
    </citation>
    <scope>NUCLEOTIDE SEQUENCE</scope>
</reference>
<sequence>MEPHALTLTNLRLSTTCSTKFPRYHTHRNTPNPRKFNVQASKGSSKPVSDGLQKDPKKDLSRMLRTDAAIKGIARKANSRKYTQLWPKPVLEALDEAIRENHWETALKIFGLLRKQHWYDARCQTYTKLLMMLGKCRQPEQASLLFEIMLSEGLRPTVDVYTALLSAYGKSGFLDKALSTLDDMKLVSECTPDIYTYSILINCCTKFYRFDLIGRILAEMSYLGIECSIVTYNTIIDGYGKAEMFELMENTLMDMIESGSYLPDVFTLNTFVGAYGNSGQIKKMEKWYDEFQLMGIRPDIKTFNILIKSYGKAGMYEKMRSVMDYMEKRFFSPTIVTFNTVIEVFGKAGNIEKMDEYFRKMKHRGMKPNPITYCSLVRAYGKAGLITKVDSILRQVKNSDVIPDTPFFNCIISAYGQAGDVTKMSELFLEMKERECKPDNITFATMIQAYNGQGMTEAAENIANKMIASKKITGIALCLILSNDSITLLLSEKLL</sequence>
<evidence type="ECO:0000256" key="3">
    <source>
        <dbReference type="PROSITE-ProRule" id="PRU00708"/>
    </source>
</evidence>
<feature type="repeat" description="PPR" evidence="3">
    <location>
        <begin position="334"/>
        <end position="368"/>
    </location>
</feature>
<keyword evidence="2" id="KW-0677">Repeat</keyword>
<dbReference type="AlphaFoldDB" id="A0A2N9ECW5"/>
<dbReference type="InterPro" id="IPR011990">
    <property type="entry name" value="TPR-like_helical_dom_sf"/>
</dbReference>
<dbReference type="PROSITE" id="PS51375">
    <property type="entry name" value="PPR"/>
    <property type="match status" value="7"/>
</dbReference>
<evidence type="ECO:0008006" key="6">
    <source>
        <dbReference type="Google" id="ProtNLM"/>
    </source>
</evidence>
<protein>
    <recommendedName>
        <fullName evidence="6">Pentacotripeptide-repeat region of PRORP domain-containing protein</fullName>
    </recommendedName>
</protein>
<feature type="repeat" description="PPR" evidence="3">
    <location>
        <begin position="228"/>
        <end position="262"/>
    </location>
</feature>
<feature type="compositionally biased region" description="Polar residues" evidence="4">
    <location>
        <begin position="38"/>
        <end position="47"/>
    </location>
</feature>
<dbReference type="Pfam" id="PF13041">
    <property type="entry name" value="PPR_2"/>
    <property type="match status" value="4"/>
</dbReference>
<name>A0A2N9ECW5_FAGSY</name>
<dbReference type="Pfam" id="PF01535">
    <property type="entry name" value="PPR"/>
    <property type="match status" value="2"/>
</dbReference>
<proteinExistence type="inferred from homology"/>
<evidence type="ECO:0000256" key="2">
    <source>
        <dbReference type="ARBA" id="ARBA00022737"/>
    </source>
</evidence>
<accession>A0A2N9ECW5</accession>
<feature type="repeat" description="PPR" evidence="3">
    <location>
        <begin position="369"/>
        <end position="403"/>
    </location>
</feature>
<dbReference type="InterPro" id="IPR002885">
    <property type="entry name" value="PPR_rpt"/>
</dbReference>
<organism evidence="5">
    <name type="scientific">Fagus sylvatica</name>
    <name type="common">Beechnut</name>
    <dbReference type="NCBI Taxonomy" id="28930"/>
    <lineage>
        <taxon>Eukaryota</taxon>
        <taxon>Viridiplantae</taxon>
        <taxon>Streptophyta</taxon>
        <taxon>Embryophyta</taxon>
        <taxon>Tracheophyta</taxon>
        <taxon>Spermatophyta</taxon>
        <taxon>Magnoliopsida</taxon>
        <taxon>eudicotyledons</taxon>
        <taxon>Gunneridae</taxon>
        <taxon>Pentapetalae</taxon>
        <taxon>rosids</taxon>
        <taxon>fabids</taxon>
        <taxon>Fagales</taxon>
        <taxon>Fagaceae</taxon>
        <taxon>Fagus</taxon>
    </lineage>
</organism>
<dbReference type="EMBL" id="OIVN01000012">
    <property type="protein sequence ID" value="SPC72538.1"/>
    <property type="molecule type" value="Genomic_DNA"/>
</dbReference>
<evidence type="ECO:0000256" key="4">
    <source>
        <dbReference type="SAM" id="MobiDB-lite"/>
    </source>
</evidence>
<feature type="repeat" description="PPR" evidence="3">
    <location>
        <begin position="122"/>
        <end position="156"/>
    </location>
</feature>
<dbReference type="NCBIfam" id="TIGR00756">
    <property type="entry name" value="PPR"/>
    <property type="match status" value="8"/>
</dbReference>
<dbReference type="PANTHER" id="PTHR47447:SF21">
    <property type="entry name" value="PENTACOTRIPEPTIDE-REPEAT REGION OF PRORP DOMAIN-CONTAINING PROTEIN"/>
    <property type="match status" value="1"/>
</dbReference>
<dbReference type="PANTHER" id="PTHR47447">
    <property type="entry name" value="OS03G0856100 PROTEIN"/>
    <property type="match status" value="1"/>
</dbReference>
<feature type="region of interest" description="Disordered" evidence="4">
    <location>
        <begin position="19"/>
        <end position="58"/>
    </location>
</feature>
<comment type="similarity">
    <text evidence="1">Belongs to the PPR family. P subfamily.</text>
</comment>
<dbReference type="Gene3D" id="1.25.40.10">
    <property type="entry name" value="Tetratricopeptide repeat domain"/>
    <property type="match status" value="4"/>
</dbReference>
<evidence type="ECO:0000256" key="1">
    <source>
        <dbReference type="ARBA" id="ARBA00007626"/>
    </source>
</evidence>
<feature type="repeat" description="PPR" evidence="3">
    <location>
        <begin position="264"/>
        <end position="298"/>
    </location>
</feature>
<evidence type="ECO:0000313" key="5">
    <source>
        <dbReference type="EMBL" id="SPC72538.1"/>
    </source>
</evidence>